<comment type="caution">
    <text evidence="1">The sequence shown here is derived from an EMBL/GenBank/DDBJ whole genome shotgun (WGS) entry which is preliminary data.</text>
</comment>
<evidence type="ECO:0000313" key="2">
    <source>
        <dbReference type="Proteomes" id="UP000824005"/>
    </source>
</evidence>
<protein>
    <submittedName>
        <fullName evidence="1">Uncharacterized protein</fullName>
    </submittedName>
</protein>
<sequence length="405" mass="43476">FILEALGPAAPQVAHAMQEQLRGHEPAGGWATANEPRFRLRAEIGLASAGVSCLIAVLEEWPEAPYDEYLRRLQDGAAPTARVELLESAHRRGRTAWSPGWAAHPPASQCASLNQLHRIPRRAEVSGTVAIGDLVLAQAQLGRSETARDLLLAHAQRHDDPAHRYEFLRIWKAATLGPGVEASATDIFGPESADDGIGELLEAISGLPDDYFDRSFVTPGDGLGAVLLTAVLIEDIPAVGDERTLDAPTWAESFFSVYPDAADDLDTLAKLPAEAVADWLEGPVPDRDLALRIRTIARQLIDSSCPIRSMDDLHREGLDAFVKAIDEAPAATPMTAALFEILLGNPRHPGLEPVVRGFLCRDLTVEPCHDGIGPLLEATHALEPRCADVGAYQLAIVLAGLDGST</sequence>
<name>A0A9D2CAJ8_9MICO</name>
<evidence type="ECO:0000313" key="1">
    <source>
        <dbReference type="EMBL" id="HIY67397.1"/>
    </source>
</evidence>
<organism evidence="1 2">
    <name type="scientific">Candidatus Agrococcus pullicola</name>
    <dbReference type="NCBI Taxonomy" id="2838429"/>
    <lineage>
        <taxon>Bacteria</taxon>
        <taxon>Bacillati</taxon>
        <taxon>Actinomycetota</taxon>
        <taxon>Actinomycetes</taxon>
        <taxon>Micrococcales</taxon>
        <taxon>Microbacteriaceae</taxon>
        <taxon>Agrococcus</taxon>
    </lineage>
</organism>
<accession>A0A9D2CAJ8</accession>
<dbReference type="AlphaFoldDB" id="A0A9D2CAJ8"/>
<gene>
    <name evidence="1" type="ORF">H9830_14110</name>
</gene>
<dbReference type="EMBL" id="DXDC01000429">
    <property type="protein sequence ID" value="HIY67397.1"/>
    <property type="molecule type" value="Genomic_DNA"/>
</dbReference>
<dbReference type="Proteomes" id="UP000824005">
    <property type="component" value="Unassembled WGS sequence"/>
</dbReference>
<reference evidence="1" key="2">
    <citation type="submission" date="2021-04" db="EMBL/GenBank/DDBJ databases">
        <authorList>
            <person name="Gilroy R."/>
        </authorList>
    </citation>
    <scope>NUCLEOTIDE SEQUENCE</scope>
    <source>
        <strain evidence="1">ChiGjej1B1-98</strain>
    </source>
</reference>
<proteinExistence type="predicted"/>
<feature type="non-terminal residue" evidence="1">
    <location>
        <position position="1"/>
    </location>
</feature>
<reference evidence="1" key="1">
    <citation type="journal article" date="2021" name="PeerJ">
        <title>Extensive microbial diversity within the chicken gut microbiome revealed by metagenomics and culture.</title>
        <authorList>
            <person name="Gilroy R."/>
            <person name="Ravi A."/>
            <person name="Getino M."/>
            <person name="Pursley I."/>
            <person name="Horton D.L."/>
            <person name="Alikhan N.F."/>
            <person name="Baker D."/>
            <person name="Gharbi K."/>
            <person name="Hall N."/>
            <person name="Watson M."/>
            <person name="Adriaenssens E.M."/>
            <person name="Foster-Nyarko E."/>
            <person name="Jarju S."/>
            <person name="Secka A."/>
            <person name="Antonio M."/>
            <person name="Oren A."/>
            <person name="Chaudhuri R.R."/>
            <person name="La Ragione R."/>
            <person name="Hildebrand F."/>
            <person name="Pallen M.J."/>
        </authorList>
    </citation>
    <scope>NUCLEOTIDE SEQUENCE</scope>
    <source>
        <strain evidence="1">ChiGjej1B1-98</strain>
    </source>
</reference>